<evidence type="ECO:0000313" key="1">
    <source>
        <dbReference type="EMBL" id="AEQ22209.1"/>
    </source>
</evidence>
<evidence type="ECO:0000313" key="2">
    <source>
        <dbReference type="Proteomes" id="UP000007093"/>
    </source>
</evidence>
<dbReference type="Pfam" id="PF09711">
    <property type="entry name" value="Cas_Csn2"/>
    <property type="match status" value="1"/>
</dbReference>
<reference evidence="1 2" key="1">
    <citation type="journal article" date="2011" name="J. Bacteriol.">
        <title>Complete genome sequence of Acidaminococcus intestini RYC-MR95, a Gram-negative bacterium from the phylum Firmicutes.</title>
        <authorList>
            <person name="D'Auria G."/>
            <person name="Galan J.C."/>
            <person name="Rodriguez-Alcayna M."/>
            <person name="Moya A."/>
            <person name="Baquero F."/>
            <person name="Latorre A."/>
        </authorList>
    </citation>
    <scope>NUCLEOTIDE SEQUENCE [LARGE SCALE GENOMIC DNA]</scope>
    <source>
        <strain evidence="1 2">RyC-MR95</strain>
    </source>
</reference>
<protein>
    <recommendedName>
        <fullName evidence="3">CRISPR-associated protein, Csn2 family</fullName>
    </recommendedName>
</protein>
<dbReference type="EMBL" id="CP003058">
    <property type="protein sequence ID" value="AEQ22209.1"/>
    <property type="molecule type" value="Genomic_DNA"/>
</dbReference>
<organism evidence="1 2">
    <name type="scientific">Acidaminococcus intestini (strain RyC-MR95)</name>
    <dbReference type="NCBI Taxonomy" id="568816"/>
    <lineage>
        <taxon>Bacteria</taxon>
        <taxon>Bacillati</taxon>
        <taxon>Bacillota</taxon>
        <taxon>Negativicutes</taxon>
        <taxon>Acidaminococcales</taxon>
        <taxon>Acidaminococcaceae</taxon>
        <taxon>Acidaminococcus</taxon>
    </lineage>
</organism>
<dbReference type="Gene3D" id="3.40.50.11940">
    <property type="match status" value="2"/>
</dbReference>
<name>G4Q6A8_ACIIR</name>
<dbReference type="InParanoid" id="G4Q6A8"/>
<gene>
    <name evidence="1" type="ordered locus">Acin_0981</name>
</gene>
<dbReference type="CDD" id="cd09644">
    <property type="entry name" value="Csn2"/>
    <property type="match status" value="1"/>
</dbReference>
<dbReference type="HOGENOM" id="CLU_1243118_0_0_9"/>
<dbReference type="NCBIfam" id="TIGR01866">
    <property type="entry name" value="cas_Csn2"/>
    <property type="match status" value="1"/>
</dbReference>
<dbReference type="InterPro" id="IPR010146">
    <property type="entry name" value="CRISPR-assoc_prot_Csn2-typ"/>
</dbReference>
<dbReference type="Proteomes" id="UP000007093">
    <property type="component" value="Chromosome"/>
</dbReference>
<proteinExistence type="predicted"/>
<dbReference type="GeneID" id="92878781"/>
<dbReference type="RefSeq" id="WP_009016216.1">
    <property type="nucleotide sequence ID" value="NC_016077.1"/>
</dbReference>
<dbReference type="STRING" id="568816.Acin_0981"/>
<evidence type="ECO:0008006" key="3">
    <source>
        <dbReference type="Google" id="ProtNLM"/>
    </source>
</evidence>
<accession>G4Q6A8</accession>
<keyword evidence="2" id="KW-1185">Reference proteome</keyword>
<dbReference type="AlphaFoldDB" id="G4Q6A8"/>
<sequence length="222" mass="25643">MKLLIPDYQINLTWKDYSVPTLIIENPHQFFEIINDLVLQIKEGNNGKAIYSDKDKPVPLEKAFEILIDYLSIDSVPKMLLTKIQKRMEFQATNGPLFENTQILLAQMEHLAEEIAMSLDLEIDCEKLTVGNLLKALGITINLDYNGLGEKIFVLMDLISRFEGDKIFILVNLRSYLSSEEIQLFVDTALAHDLKFLLIDNRRYPLFHQEKRVLIDNDLCVL</sequence>
<dbReference type="KEGG" id="ain:Acin_0981"/>
<dbReference type="PATRIC" id="fig|568816.4.peg.944"/>
<dbReference type="InterPro" id="IPR038600">
    <property type="entry name" value="Csn2_sf"/>
</dbReference>
<dbReference type="eggNOG" id="ENOG5032N2X">
    <property type="taxonomic scope" value="Bacteria"/>
</dbReference>